<dbReference type="Proteomes" id="UP001552299">
    <property type="component" value="Unassembled WGS sequence"/>
</dbReference>
<keyword evidence="2" id="KW-1185">Reference proteome</keyword>
<comment type="caution">
    <text evidence="1">The sequence shown here is derived from an EMBL/GenBank/DDBJ whole genome shotgun (WGS) entry which is preliminary data.</text>
</comment>
<evidence type="ECO:0000313" key="1">
    <source>
        <dbReference type="EMBL" id="KAL0926174.1"/>
    </source>
</evidence>
<dbReference type="AlphaFoldDB" id="A0ABD0VMK5"/>
<dbReference type="EMBL" id="JANQDX010000003">
    <property type="protein sequence ID" value="KAL0926174.1"/>
    <property type="molecule type" value="Genomic_DNA"/>
</dbReference>
<gene>
    <name evidence="1" type="ORF">M5K25_002379</name>
</gene>
<organism evidence="1 2">
    <name type="scientific">Dendrobium thyrsiflorum</name>
    <name type="common">Pinecone-like raceme dendrobium</name>
    <name type="synonym">Orchid</name>
    <dbReference type="NCBI Taxonomy" id="117978"/>
    <lineage>
        <taxon>Eukaryota</taxon>
        <taxon>Viridiplantae</taxon>
        <taxon>Streptophyta</taxon>
        <taxon>Embryophyta</taxon>
        <taxon>Tracheophyta</taxon>
        <taxon>Spermatophyta</taxon>
        <taxon>Magnoliopsida</taxon>
        <taxon>Liliopsida</taxon>
        <taxon>Asparagales</taxon>
        <taxon>Orchidaceae</taxon>
        <taxon>Epidendroideae</taxon>
        <taxon>Malaxideae</taxon>
        <taxon>Dendrobiinae</taxon>
        <taxon>Dendrobium</taxon>
    </lineage>
</organism>
<sequence length="433" mass="48071">MVDGYWKNGMVLEARQAFEAMPVKNVIIMSEELPERITGQSSRPDTKMGMKDENKSKELQDIVHLISQVMDKMASMEKASTSSGPISKCDSELGAAEIVEISGLVWNSTEGKNSTVVGKNSVVVGEETTEAFSLEDKRTLRRMSGFSLRDQMRNEYIREKVGVALVVDKIRESRLRWFGLIKHPLSDDPIRRADASDLAYFKKGRASRFLSSNSSVPCLGAFGCPAGWLFLCQRLGFCVDCWGLFLGSSVSLLFLLFRDLCAAVPVTLLACWAAVPRAGLGNLFLAVGLSPSPFLLGCVSNEFLADHAGVFKPDLIPPGEYRLSKPSIARMFIESSLNDLSSKDLCRSIFSFGLSRSRARSRSSSSSAIEQRDATFLMHEVPSMPQPLLPHCTVRYVLNFSEYIIICSILDGDFLRLRPKISKPGIEYRRFES</sequence>
<proteinExistence type="predicted"/>
<protein>
    <recommendedName>
        <fullName evidence="3">Pentatricopeptide repeat-containing protein</fullName>
    </recommendedName>
</protein>
<evidence type="ECO:0008006" key="3">
    <source>
        <dbReference type="Google" id="ProtNLM"/>
    </source>
</evidence>
<name>A0ABD0VMK5_DENTH</name>
<evidence type="ECO:0000313" key="2">
    <source>
        <dbReference type="Proteomes" id="UP001552299"/>
    </source>
</evidence>
<accession>A0ABD0VMK5</accession>
<reference evidence="1 2" key="1">
    <citation type="journal article" date="2024" name="Plant Biotechnol. J.">
        <title>Dendrobium thyrsiflorum genome and its molecular insights into genes involved in important horticultural traits.</title>
        <authorList>
            <person name="Chen B."/>
            <person name="Wang J.Y."/>
            <person name="Zheng P.J."/>
            <person name="Li K.L."/>
            <person name="Liang Y.M."/>
            <person name="Chen X.F."/>
            <person name="Zhang C."/>
            <person name="Zhao X."/>
            <person name="He X."/>
            <person name="Zhang G.Q."/>
            <person name="Liu Z.J."/>
            <person name="Xu Q."/>
        </authorList>
    </citation>
    <scope>NUCLEOTIDE SEQUENCE [LARGE SCALE GENOMIC DNA]</scope>
    <source>
        <strain evidence="1">GZMU011</strain>
    </source>
</reference>